<proteinExistence type="predicted"/>
<sequence length="83" mass="9041">MCRSRYATLSCGALQPNAALSPHRSASAALQECWDIKTSETAAKQRRPSEEVYRKVKGLGSPISSLYGPIKDAITEINIFSGR</sequence>
<name>A0A9Q1EF86_SYNKA</name>
<dbReference type="EMBL" id="JAINUF010000018">
    <property type="protein sequence ID" value="KAJ8337685.1"/>
    <property type="molecule type" value="Genomic_DNA"/>
</dbReference>
<organism evidence="1 2">
    <name type="scientific">Synaphobranchus kaupii</name>
    <name type="common">Kaup's arrowtooth eel</name>
    <dbReference type="NCBI Taxonomy" id="118154"/>
    <lineage>
        <taxon>Eukaryota</taxon>
        <taxon>Metazoa</taxon>
        <taxon>Chordata</taxon>
        <taxon>Craniata</taxon>
        <taxon>Vertebrata</taxon>
        <taxon>Euteleostomi</taxon>
        <taxon>Actinopterygii</taxon>
        <taxon>Neopterygii</taxon>
        <taxon>Teleostei</taxon>
        <taxon>Anguilliformes</taxon>
        <taxon>Synaphobranchidae</taxon>
        <taxon>Synaphobranchus</taxon>
    </lineage>
</organism>
<evidence type="ECO:0000313" key="2">
    <source>
        <dbReference type="Proteomes" id="UP001152622"/>
    </source>
</evidence>
<dbReference type="Proteomes" id="UP001152622">
    <property type="component" value="Chromosome 18"/>
</dbReference>
<evidence type="ECO:0000313" key="1">
    <source>
        <dbReference type="EMBL" id="KAJ8337685.1"/>
    </source>
</evidence>
<accession>A0A9Q1EF86</accession>
<protein>
    <submittedName>
        <fullName evidence="1">Uncharacterized protein</fullName>
    </submittedName>
</protein>
<gene>
    <name evidence="1" type="ORF">SKAU_G00366510</name>
</gene>
<dbReference type="AlphaFoldDB" id="A0A9Q1EF86"/>
<reference evidence="1" key="1">
    <citation type="journal article" date="2023" name="Science">
        <title>Genome structures resolve the early diversification of teleost fishes.</title>
        <authorList>
            <person name="Parey E."/>
            <person name="Louis A."/>
            <person name="Montfort J."/>
            <person name="Bouchez O."/>
            <person name="Roques C."/>
            <person name="Iampietro C."/>
            <person name="Lluch J."/>
            <person name="Castinel A."/>
            <person name="Donnadieu C."/>
            <person name="Desvignes T."/>
            <person name="Floi Bucao C."/>
            <person name="Jouanno E."/>
            <person name="Wen M."/>
            <person name="Mejri S."/>
            <person name="Dirks R."/>
            <person name="Jansen H."/>
            <person name="Henkel C."/>
            <person name="Chen W.J."/>
            <person name="Zahm M."/>
            <person name="Cabau C."/>
            <person name="Klopp C."/>
            <person name="Thompson A.W."/>
            <person name="Robinson-Rechavi M."/>
            <person name="Braasch I."/>
            <person name="Lecointre G."/>
            <person name="Bobe J."/>
            <person name="Postlethwait J.H."/>
            <person name="Berthelot C."/>
            <person name="Roest Crollius H."/>
            <person name="Guiguen Y."/>
        </authorList>
    </citation>
    <scope>NUCLEOTIDE SEQUENCE</scope>
    <source>
        <strain evidence="1">WJC10195</strain>
    </source>
</reference>
<keyword evidence="2" id="KW-1185">Reference proteome</keyword>
<comment type="caution">
    <text evidence="1">The sequence shown here is derived from an EMBL/GenBank/DDBJ whole genome shotgun (WGS) entry which is preliminary data.</text>
</comment>